<feature type="domain" description="Reverse transcriptase" evidence="4">
    <location>
        <begin position="373"/>
        <end position="615"/>
    </location>
</feature>
<dbReference type="PROSITE" id="PS50878">
    <property type="entry name" value="RT_POL"/>
    <property type="match status" value="1"/>
</dbReference>
<evidence type="ECO:0000256" key="3">
    <source>
        <dbReference type="SAM" id="Coils"/>
    </source>
</evidence>
<dbReference type="CDD" id="cd01650">
    <property type="entry name" value="RT_nLTR_like"/>
    <property type="match status" value="1"/>
</dbReference>
<dbReference type="InterPro" id="IPR000477">
    <property type="entry name" value="RT_dom"/>
</dbReference>
<name>A0A8J6L9T6_TENMO</name>
<feature type="coiled-coil region" evidence="3">
    <location>
        <begin position="219"/>
        <end position="271"/>
    </location>
</feature>
<keyword evidence="6" id="KW-1185">Reference proteome</keyword>
<comment type="caution">
    <text evidence="5">The sequence shown here is derived from an EMBL/GenBank/DDBJ whole genome shotgun (WGS) entry which is preliminary data.</text>
</comment>
<keyword evidence="2" id="KW-0479">Metal-binding</keyword>
<dbReference type="InterPro" id="IPR027806">
    <property type="entry name" value="HARBI1_dom"/>
</dbReference>
<dbReference type="AlphaFoldDB" id="A0A8J6L9T6"/>
<dbReference type="GO" id="GO:0046872">
    <property type="term" value="F:metal ion binding"/>
    <property type="evidence" value="ECO:0007669"/>
    <property type="project" value="UniProtKB-KW"/>
</dbReference>
<dbReference type="Pfam" id="PF00078">
    <property type="entry name" value="RVT_1"/>
    <property type="match status" value="1"/>
</dbReference>
<evidence type="ECO:0000313" key="5">
    <source>
        <dbReference type="EMBL" id="KAH0813954.1"/>
    </source>
</evidence>
<protein>
    <recommendedName>
        <fullName evidence="4">Reverse transcriptase domain-containing protein</fullName>
    </recommendedName>
</protein>
<dbReference type="Proteomes" id="UP000719412">
    <property type="component" value="Unassembled WGS sequence"/>
</dbReference>
<dbReference type="EMBL" id="JABDTM020024792">
    <property type="protein sequence ID" value="KAH0813954.1"/>
    <property type="molecule type" value="Genomic_DNA"/>
</dbReference>
<organism evidence="5 6">
    <name type="scientific">Tenebrio molitor</name>
    <name type="common">Yellow mealworm beetle</name>
    <dbReference type="NCBI Taxonomy" id="7067"/>
    <lineage>
        <taxon>Eukaryota</taxon>
        <taxon>Metazoa</taxon>
        <taxon>Ecdysozoa</taxon>
        <taxon>Arthropoda</taxon>
        <taxon>Hexapoda</taxon>
        <taxon>Insecta</taxon>
        <taxon>Pterygota</taxon>
        <taxon>Neoptera</taxon>
        <taxon>Endopterygota</taxon>
        <taxon>Coleoptera</taxon>
        <taxon>Polyphaga</taxon>
        <taxon>Cucujiformia</taxon>
        <taxon>Tenebrionidae</taxon>
        <taxon>Tenebrio</taxon>
    </lineage>
</organism>
<dbReference type="PRINTS" id="PR02086">
    <property type="entry name" value="PUTNUCHARBI1"/>
</dbReference>
<gene>
    <name evidence="5" type="ORF">GEV33_008837</name>
</gene>
<dbReference type="Pfam" id="PF13359">
    <property type="entry name" value="DDE_Tnp_4"/>
    <property type="match status" value="1"/>
</dbReference>
<accession>A0A8J6L9T6</accession>
<dbReference type="PANTHER" id="PTHR19446">
    <property type="entry name" value="REVERSE TRANSCRIPTASES"/>
    <property type="match status" value="1"/>
</dbReference>
<dbReference type="InterPro" id="IPR026103">
    <property type="entry name" value="HARBI1_animal"/>
</dbReference>
<evidence type="ECO:0000256" key="1">
    <source>
        <dbReference type="ARBA" id="ARBA00001968"/>
    </source>
</evidence>
<dbReference type="GO" id="GO:0071897">
    <property type="term" value="P:DNA biosynthetic process"/>
    <property type="evidence" value="ECO:0007669"/>
    <property type="project" value="UniProtKB-ARBA"/>
</dbReference>
<evidence type="ECO:0000256" key="2">
    <source>
        <dbReference type="ARBA" id="ARBA00022723"/>
    </source>
</evidence>
<sequence length="909" mass="107673">MAEFINPIVRRRKFYNVRKLTCTRDYKSLYRFDEVNVQWMATYFMGQEKNEKRGGALSNVDKLKIFLRCVGDPGFQTGVAEDIGIHQTTVSKIIVEIMDKILPKASTWIKFAQTEAEIQNAKREWLDKYNFPAAIGVIDCTHIRIVKPSVHGDEYINRKGFPSINVQATCNSEEWFTSVDVSWPGSVHDARIWRNSDIKRVMEENREKALLLGDEGEGKQAARKKLRNWKKEKATKEEYKRARKRYKLVCKEKKEKKRMEEEMKMKGIKTEEEVWRYINRERKKKGEIVSDRITMEEWRKYFSELLGGEENRQEKEKRQHRVGEIEEITREELEQQLRKLKRKKAPGRDGIQNESWIYGTEREVDRLLEIMNGVWKGEGFPQEWKEGIICPIYKKGEKDTASNYRGITLLNTAYKVYAMIVEERLMKEMNERGELPDGQAGFRKDLKAAFDNVERDLLWEYLRKKGINEHLVTKIEEIYEETISRVRVDGRVSECFKTYKGVRQGCPSLFAAFIGDIEEMFRKGQAGGVVVGKEKVWSLAYADDLVVLAREEKGMKEMLGNMEKYMRRKKLTVNVEKSKMMVFRKGGGRRKINEWRWEKDKIEEVKEFKYLGYVMNERNTAAAHVRELVKKANKIIGAVWGIGERKFGHDFRRRIMMFDSLVKSVMMYGAEIWGWREQEGLEGVQGKYLKWVLGVDRETPGYIVMEETKRDGIRIEAGKRAIRFEERLIERGECRILQECLKEKRKEIGKGVWKEREAYFERNGYAGAEIERMREGGRAMTDELVQRDRDVQVQERRTRIRESRYNGKYEKIITEELPKYLGRESRKERVIIARFRCGNERENKYWNEDRIRVCRMCGEKKETIEHMLNECVELREREESREEMLNEDGRGIEWMKKVEWRRGTICGEG</sequence>
<dbReference type="InterPro" id="IPR043502">
    <property type="entry name" value="DNA/RNA_pol_sf"/>
</dbReference>
<reference evidence="5" key="1">
    <citation type="journal article" date="2020" name="J Insects Food Feed">
        <title>The yellow mealworm (Tenebrio molitor) genome: a resource for the emerging insects as food and feed industry.</title>
        <authorList>
            <person name="Eriksson T."/>
            <person name="Andere A."/>
            <person name="Kelstrup H."/>
            <person name="Emery V."/>
            <person name="Picard C."/>
        </authorList>
    </citation>
    <scope>NUCLEOTIDE SEQUENCE</scope>
    <source>
        <strain evidence="5">Stoneville</strain>
        <tissue evidence="5">Whole head</tissue>
    </source>
</reference>
<keyword evidence="3" id="KW-0175">Coiled coil</keyword>
<comment type="cofactor">
    <cofactor evidence="1">
        <name>a divalent metal cation</name>
        <dbReference type="ChEBI" id="CHEBI:60240"/>
    </cofactor>
</comment>
<reference evidence="5" key="2">
    <citation type="submission" date="2021-08" db="EMBL/GenBank/DDBJ databases">
        <authorList>
            <person name="Eriksson T."/>
        </authorList>
    </citation>
    <scope>NUCLEOTIDE SEQUENCE</scope>
    <source>
        <strain evidence="5">Stoneville</strain>
        <tissue evidence="5">Whole head</tissue>
    </source>
</reference>
<proteinExistence type="predicted"/>
<evidence type="ECO:0000313" key="6">
    <source>
        <dbReference type="Proteomes" id="UP000719412"/>
    </source>
</evidence>
<dbReference type="SUPFAM" id="SSF56672">
    <property type="entry name" value="DNA/RNA polymerases"/>
    <property type="match status" value="1"/>
</dbReference>
<evidence type="ECO:0000259" key="4">
    <source>
        <dbReference type="PROSITE" id="PS50878"/>
    </source>
</evidence>